<evidence type="ECO:0000313" key="1">
    <source>
        <dbReference type="EMBL" id="TII00241.1"/>
    </source>
</evidence>
<dbReference type="Proteomes" id="UP000305165">
    <property type="component" value="Unassembled WGS sequence"/>
</dbReference>
<comment type="caution">
    <text evidence="1">The sequence shown here is derived from an EMBL/GenBank/DDBJ whole genome shotgun (WGS) entry which is preliminary data.</text>
</comment>
<protein>
    <recommendedName>
        <fullName evidence="4">YbbR family protein</fullName>
    </recommendedName>
</protein>
<gene>
    <name evidence="2" type="ORF">FAJ39_00570</name>
    <name evidence="1" type="ORF">FAJ39_04020</name>
</gene>
<dbReference type="InterPro" id="IPR053154">
    <property type="entry name" value="c-di-AMP_regulator"/>
</dbReference>
<dbReference type="PANTHER" id="PTHR37804">
    <property type="entry name" value="CDAA REGULATORY PROTEIN CDAR"/>
    <property type="match status" value="1"/>
</dbReference>
<dbReference type="Gene3D" id="2.170.120.30">
    <property type="match status" value="1"/>
</dbReference>
<sequence length="234" mass="25003">MQDKVKKIGQLVLSAVIALVLFFNATTTNYKNSVSTVQSTESETYTHTLTNIPIEIKYDSEAYFISGFSSTVNVDLIGSNRVILQRESDESTRTFQVTADLTDLEPGTHSVPLQVSNLPTGVSASLNPSEMTLKIGKKVSKTFAVQGVIYSNQLADGYMASKVSVSVSAVKVTTDEDTMALIDHVEAVVTDAANLSSDFSATATIQAVDQQGNVLPVVLSESEAGVQATITKIK</sequence>
<dbReference type="Gene3D" id="2.170.120.40">
    <property type="entry name" value="YbbR-like domain"/>
    <property type="match status" value="1"/>
</dbReference>
<dbReference type="PANTHER" id="PTHR37804:SF1">
    <property type="entry name" value="CDAA REGULATORY PROTEIN CDAR"/>
    <property type="match status" value="1"/>
</dbReference>
<dbReference type="OrthoDB" id="2960905at2"/>
<dbReference type="EMBL" id="SSXO01000002">
    <property type="protein sequence ID" value="TII00241.1"/>
    <property type="molecule type" value="Genomic_DNA"/>
</dbReference>
<dbReference type="Pfam" id="PF07949">
    <property type="entry name" value="YbbR"/>
    <property type="match status" value="2"/>
</dbReference>
<dbReference type="InterPro" id="IPR012505">
    <property type="entry name" value="YbbR"/>
</dbReference>
<organism evidence="1 3">
    <name type="scientific">Streptococcus suis</name>
    <dbReference type="NCBI Taxonomy" id="1307"/>
    <lineage>
        <taxon>Bacteria</taxon>
        <taxon>Bacillati</taxon>
        <taxon>Bacillota</taxon>
        <taxon>Bacilli</taxon>
        <taxon>Lactobacillales</taxon>
        <taxon>Streptococcaceae</taxon>
        <taxon>Streptococcus</taxon>
    </lineage>
</organism>
<evidence type="ECO:0000313" key="3">
    <source>
        <dbReference type="Proteomes" id="UP000305165"/>
    </source>
</evidence>
<reference evidence="1 3" key="1">
    <citation type="submission" date="2019-04" db="EMBL/GenBank/DDBJ databases">
        <title>Genome analysis of Streptococcus suis strain WUSS424.</title>
        <authorList>
            <person name="Chen H."/>
            <person name="Gao X."/>
            <person name="Wu Z."/>
        </authorList>
    </citation>
    <scope>NUCLEOTIDE SEQUENCE [LARGE SCALE GENOMIC DNA]</scope>
    <source>
        <strain evidence="1 3">WUSS424</strain>
    </source>
</reference>
<evidence type="ECO:0000313" key="2">
    <source>
        <dbReference type="EMBL" id="TII00863.1"/>
    </source>
</evidence>
<evidence type="ECO:0008006" key="4">
    <source>
        <dbReference type="Google" id="ProtNLM"/>
    </source>
</evidence>
<accession>A0A4T2GR75</accession>
<dbReference type="AlphaFoldDB" id="A0A4T2GR75"/>
<name>A0A4T2GR75_STRSU</name>
<dbReference type="EMBL" id="SSXO01000001">
    <property type="protein sequence ID" value="TII00863.1"/>
    <property type="molecule type" value="Genomic_DNA"/>
</dbReference>
<proteinExistence type="predicted"/>